<protein>
    <submittedName>
        <fullName evidence="1">Uncharacterized protein</fullName>
    </submittedName>
</protein>
<accession>K9F7K4</accession>
<reference evidence="2" key="1">
    <citation type="journal article" date="2012" name="BMC Genomics">
        <title>Genome sequence of the necrotrophic fungus Penicillium digitatum, the main postharvest pathogen of citrus.</title>
        <authorList>
            <person name="Marcet-Houben M."/>
            <person name="Ballester A.-R."/>
            <person name="de la Fuente B."/>
            <person name="Harries E."/>
            <person name="Marcos J.F."/>
            <person name="Gonzalez-Candelas L."/>
            <person name="Gabaldon T."/>
        </authorList>
    </citation>
    <scope>NUCLEOTIDE SEQUENCE [LARGE SCALE GENOMIC DNA]</scope>
    <source>
        <strain evidence="2">Pd1 / CECT 20795</strain>
    </source>
</reference>
<gene>
    <name evidence="1" type="ORF">PDIP_89380</name>
</gene>
<dbReference type="AlphaFoldDB" id="K9F7K4"/>
<dbReference type="VEuPathDB" id="FungiDB:PDIP_89380"/>
<dbReference type="HOGENOM" id="CLU_2427729_0_0_1"/>
<organism evidence="1 2">
    <name type="scientific">Penicillium digitatum (strain Pd1 / CECT 20795)</name>
    <name type="common">Green mold</name>
    <dbReference type="NCBI Taxonomy" id="1170230"/>
    <lineage>
        <taxon>Eukaryota</taxon>
        <taxon>Fungi</taxon>
        <taxon>Dikarya</taxon>
        <taxon>Ascomycota</taxon>
        <taxon>Pezizomycotina</taxon>
        <taxon>Eurotiomycetes</taxon>
        <taxon>Eurotiomycetidae</taxon>
        <taxon>Eurotiales</taxon>
        <taxon>Aspergillaceae</taxon>
        <taxon>Penicillium</taxon>
    </lineage>
</organism>
<dbReference type="Proteomes" id="UP000009886">
    <property type="component" value="Unassembled WGS sequence"/>
</dbReference>
<dbReference type="EMBL" id="AKCU01000561">
    <property type="protein sequence ID" value="EKV04032.1"/>
    <property type="molecule type" value="Genomic_DNA"/>
</dbReference>
<name>K9F7K4_PEND1</name>
<evidence type="ECO:0000313" key="2">
    <source>
        <dbReference type="Proteomes" id="UP000009886"/>
    </source>
</evidence>
<dbReference type="KEGG" id="pdp:PDIP_89380"/>
<sequence length="91" mass="10330">MYVLSVYVGSIPVSASRHPAMSDVSNSPDTKCFEALPLDTFKAIGSSESIILRMTREHRRLHVKVAKYLFLLLCHPKLRRSFLRVPLGRCD</sequence>
<evidence type="ECO:0000313" key="1">
    <source>
        <dbReference type="EMBL" id="EKV04032.1"/>
    </source>
</evidence>
<dbReference type="OrthoDB" id="76567at2759"/>
<comment type="caution">
    <text evidence="1">The sequence shown here is derived from an EMBL/GenBank/DDBJ whole genome shotgun (WGS) entry which is preliminary data.</text>
</comment>
<proteinExistence type="predicted"/>